<dbReference type="HOGENOM" id="CLU_101659_3_2_6"/>
<name>W0BEX4_9GAMM</name>
<evidence type="ECO:0000313" key="10">
    <source>
        <dbReference type="Proteomes" id="UP000018838"/>
    </source>
</evidence>
<feature type="transmembrane region" description="Helical" evidence="7">
    <location>
        <begin position="85"/>
        <end position="107"/>
    </location>
</feature>
<reference evidence="9 10" key="1">
    <citation type="journal article" date="2013" name="Int. J. Med. Microbiol.">
        <title>Legionella oakridgensis ATCC 33761 genome sequence and phenotypic characterization reveals its replication capacity in amoebae.</title>
        <authorList>
            <person name="Brzuszkiewicz E."/>
            <person name="Schulz T."/>
            <person name="Rydzewski K."/>
            <person name="Daniel R."/>
            <person name="Gillmaier N."/>
            <person name="Dittmann C."/>
            <person name="Holland G."/>
            <person name="Schunder E."/>
            <person name="Lautner M."/>
            <person name="Eisenreich W."/>
            <person name="Luck C."/>
            <person name="Heuner K."/>
        </authorList>
    </citation>
    <scope>NUCLEOTIDE SEQUENCE [LARGE SCALE GENOMIC DNA]</scope>
    <source>
        <strain>OR-10</strain>
        <strain evidence="10">ATCC 33761</strain>
    </source>
</reference>
<evidence type="ECO:0000256" key="5">
    <source>
        <dbReference type="ARBA" id="ARBA00022989"/>
    </source>
</evidence>
<evidence type="ECO:0000256" key="1">
    <source>
        <dbReference type="ARBA" id="ARBA00004651"/>
    </source>
</evidence>
<evidence type="ECO:0000256" key="4">
    <source>
        <dbReference type="ARBA" id="ARBA00022692"/>
    </source>
</evidence>
<evidence type="ECO:0000256" key="2">
    <source>
        <dbReference type="ARBA" id="ARBA00009425"/>
    </source>
</evidence>
<dbReference type="EMBL" id="CP004006">
    <property type="protein sequence ID" value="AHE67236.1"/>
    <property type="molecule type" value="Genomic_DNA"/>
</dbReference>
<dbReference type="Proteomes" id="UP000018838">
    <property type="component" value="Chromosome"/>
</dbReference>
<gene>
    <name evidence="9" type="primary">mrpB</name>
    <name evidence="9" type="ORF">Loa_01689</name>
</gene>
<keyword evidence="10" id="KW-1185">Reference proteome</keyword>
<dbReference type="eggNOG" id="COG2111">
    <property type="taxonomic scope" value="Bacteria"/>
</dbReference>
<accession>W0BEX4</accession>
<dbReference type="AlphaFoldDB" id="W0BEX4"/>
<keyword evidence="4 7" id="KW-0812">Transmembrane</keyword>
<sequence length="127" mass="13983">MILHAQLSPGGGFQGGVIISSALLLIYLAGTYTKFMKQLSLRMMEMIETLGLIGFMTLGSIPLFHQKPFLTNFLPKGMLGNILSAGILMPLNILVGITVTAAIIQILHEFMEQLIITKRHNTRKKNS</sequence>
<comment type="similarity">
    <text evidence="2">Belongs to the CPA3 antiporters (TC 2.A.63) subunit B family.</text>
</comment>
<dbReference type="PANTHER" id="PTHR33932:SF4">
    <property type="entry name" value="NA(+)_H(+) ANTIPORTER SUBUNIT B"/>
    <property type="match status" value="1"/>
</dbReference>
<dbReference type="STRING" id="1268635.Loa_01689"/>
<dbReference type="Pfam" id="PF04039">
    <property type="entry name" value="MnhB"/>
    <property type="match status" value="1"/>
</dbReference>
<evidence type="ECO:0000256" key="6">
    <source>
        <dbReference type="ARBA" id="ARBA00023136"/>
    </source>
</evidence>
<evidence type="ECO:0000313" key="9">
    <source>
        <dbReference type="EMBL" id="AHE67236.1"/>
    </source>
</evidence>
<evidence type="ECO:0000256" key="3">
    <source>
        <dbReference type="ARBA" id="ARBA00022475"/>
    </source>
</evidence>
<keyword evidence="6 7" id="KW-0472">Membrane</keyword>
<evidence type="ECO:0000256" key="7">
    <source>
        <dbReference type="SAM" id="Phobius"/>
    </source>
</evidence>
<dbReference type="KEGG" id="lok:Loa_01689"/>
<protein>
    <submittedName>
        <fullName evidence="9">Multisubunit Na+/H+ antiporter MrpB</fullName>
    </submittedName>
</protein>
<dbReference type="InterPro" id="IPR007182">
    <property type="entry name" value="MnhB"/>
</dbReference>
<feature type="domain" description="Na+/H+ antiporter MnhB subunit-related protein" evidence="8">
    <location>
        <begin position="2"/>
        <end position="104"/>
    </location>
</feature>
<dbReference type="PANTHER" id="PTHR33932">
    <property type="entry name" value="NA(+)/H(+) ANTIPORTER SUBUNIT B"/>
    <property type="match status" value="1"/>
</dbReference>
<organism evidence="9 10">
    <name type="scientific">Legionella oakridgensis ATCC 33761 = DSM 21215</name>
    <dbReference type="NCBI Taxonomy" id="1268635"/>
    <lineage>
        <taxon>Bacteria</taxon>
        <taxon>Pseudomonadati</taxon>
        <taxon>Pseudomonadota</taxon>
        <taxon>Gammaproteobacteria</taxon>
        <taxon>Legionellales</taxon>
        <taxon>Legionellaceae</taxon>
        <taxon>Legionella</taxon>
    </lineage>
</organism>
<evidence type="ECO:0000259" key="8">
    <source>
        <dbReference type="Pfam" id="PF04039"/>
    </source>
</evidence>
<keyword evidence="3" id="KW-1003">Cell membrane</keyword>
<feature type="transmembrane region" description="Helical" evidence="7">
    <location>
        <begin position="12"/>
        <end position="35"/>
    </location>
</feature>
<comment type="subcellular location">
    <subcellularLocation>
        <location evidence="1">Cell membrane</location>
        <topology evidence="1">Multi-pass membrane protein</topology>
    </subcellularLocation>
</comment>
<dbReference type="RefSeq" id="WP_025385807.1">
    <property type="nucleotide sequence ID" value="NZ_CP004006.1"/>
</dbReference>
<keyword evidence="5 7" id="KW-1133">Transmembrane helix</keyword>
<feature type="transmembrane region" description="Helical" evidence="7">
    <location>
        <begin position="47"/>
        <end position="65"/>
    </location>
</feature>
<proteinExistence type="inferred from homology"/>
<dbReference type="GO" id="GO:0005886">
    <property type="term" value="C:plasma membrane"/>
    <property type="evidence" value="ECO:0007669"/>
    <property type="project" value="UniProtKB-SubCell"/>
</dbReference>
<dbReference type="PATRIC" id="fig|1268635.3.peg.1719"/>
<dbReference type="InterPro" id="IPR050622">
    <property type="entry name" value="CPA3_antiporter_subunitB"/>
</dbReference>